<name>A0A1L3ZTT8_9SPHN</name>
<keyword evidence="3 5" id="KW-0819">tRNA processing</keyword>
<comment type="catalytic activity">
    <reaction evidence="1 5">
        <text>uridine(55) in tRNA = pseudouridine(55) in tRNA</text>
        <dbReference type="Rhea" id="RHEA:42532"/>
        <dbReference type="Rhea" id="RHEA-COMP:10101"/>
        <dbReference type="Rhea" id="RHEA-COMP:10102"/>
        <dbReference type="ChEBI" id="CHEBI:65314"/>
        <dbReference type="ChEBI" id="CHEBI:65315"/>
        <dbReference type="EC" id="5.4.99.25"/>
    </reaction>
</comment>
<dbReference type="PANTHER" id="PTHR13767:SF2">
    <property type="entry name" value="PSEUDOURIDYLATE SYNTHASE TRUB1"/>
    <property type="match status" value="1"/>
</dbReference>
<keyword evidence="9" id="KW-1185">Reference proteome</keyword>
<dbReference type="SUPFAM" id="SSF55120">
    <property type="entry name" value="Pseudouridine synthase"/>
    <property type="match status" value="1"/>
</dbReference>
<dbReference type="InterPro" id="IPR032819">
    <property type="entry name" value="TruB_C"/>
</dbReference>
<dbReference type="Gene3D" id="3.30.2350.10">
    <property type="entry name" value="Pseudouridine synthase"/>
    <property type="match status" value="1"/>
</dbReference>
<evidence type="ECO:0000256" key="3">
    <source>
        <dbReference type="ARBA" id="ARBA00022694"/>
    </source>
</evidence>
<dbReference type="Proteomes" id="UP000182063">
    <property type="component" value="Chromosome"/>
</dbReference>
<evidence type="ECO:0000313" key="8">
    <source>
        <dbReference type="EMBL" id="API59056.1"/>
    </source>
</evidence>
<dbReference type="HAMAP" id="MF_01080">
    <property type="entry name" value="TruB_bact"/>
    <property type="match status" value="1"/>
</dbReference>
<sequence length="296" mass="31275">MNGWIILDKPIGISSSQAVGAVKRILRQNDYGRLKLGHGGTLDPLATGVLPIALGEATKLTGRLLNGDKSYDFTIGFGAETDTLDAEGRIVAASDVRPTLADVEAVLPRFTGPIEQMPPAFSALKVDGRRAYDLARAGESVALEARTISIYDLSVRPERTGRLDAITLSVRCSKGTYVRSLARDIAHALGAVGHVTMLRRTGAGPFTLEGAIPLDRLEEIGQGRALEQILLPMMAGLDDIPALALSPDQAGRLRKGQQLVGIAANHGLHVATDGSVPVALVEVSGHGVRVVRGFNL</sequence>
<dbReference type="Pfam" id="PF16198">
    <property type="entry name" value="TruB_C_2"/>
    <property type="match status" value="1"/>
</dbReference>
<dbReference type="NCBIfam" id="TIGR00431">
    <property type="entry name" value="TruB"/>
    <property type="match status" value="1"/>
</dbReference>
<evidence type="ECO:0000256" key="5">
    <source>
        <dbReference type="HAMAP-Rule" id="MF_01080"/>
    </source>
</evidence>
<dbReference type="InterPro" id="IPR014780">
    <property type="entry name" value="tRNA_psdUridine_synth_TruB"/>
</dbReference>
<comment type="function">
    <text evidence="5">Responsible for synthesis of pseudouridine from uracil-55 in the psi GC loop of transfer RNAs.</text>
</comment>
<dbReference type="AlphaFoldDB" id="A0A1L3ZTT8"/>
<dbReference type="InterPro" id="IPR020103">
    <property type="entry name" value="PsdUridine_synth_cat_dom_sf"/>
</dbReference>
<evidence type="ECO:0000313" key="9">
    <source>
        <dbReference type="Proteomes" id="UP000182063"/>
    </source>
</evidence>
<protein>
    <recommendedName>
        <fullName evidence="5">tRNA pseudouridine synthase B</fullName>
        <ecNumber evidence="5">5.4.99.25</ecNumber>
    </recommendedName>
    <alternativeName>
        <fullName evidence="5">tRNA pseudouridine(55) synthase</fullName>
        <shortName evidence="5">Psi55 synthase</shortName>
    </alternativeName>
    <alternativeName>
        <fullName evidence="5">tRNA pseudouridylate synthase</fullName>
    </alternativeName>
    <alternativeName>
        <fullName evidence="5">tRNA-uridine isomerase</fullName>
    </alternativeName>
</protein>
<evidence type="ECO:0000256" key="1">
    <source>
        <dbReference type="ARBA" id="ARBA00000385"/>
    </source>
</evidence>
<proteinExistence type="inferred from homology"/>
<dbReference type="Pfam" id="PF01509">
    <property type="entry name" value="TruB_N"/>
    <property type="match status" value="1"/>
</dbReference>
<keyword evidence="4 5" id="KW-0413">Isomerase</keyword>
<feature type="domain" description="Pseudouridine synthase II N-terminal" evidence="6">
    <location>
        <begin position="33"/>
        <end position="178"/>
    </location>
</feature>
<evidence type="ECO:0000259" key="7">
    <source>
        <dbReference type="Pfam" id="PF16198"/>
    </source>
</evidence>
<dbReference type="GO" id="GO:0160148">
    <property type="term" value="F:tRNA pseudouridine(55) synthase activity"/>
    <property type="evidence" value="ECO:0007669"/>
    <property type="project" value="UniProtKB-EC"/>
</dbReference>
<dbReference type="CDD" id="cd02573">
    <property type="entry name" value="PseudoU_synth_EcTruB"/>
    <property type="match status" value="1"/>
</dbReference>
<dbReference type="GO" id="GO:0003723">
    <property type="term" value="F:RNA binding"/>
    <property type="evidence" value="ECO:0007669"/>
    <property type="project" value="InterPro"/>
</dbReference>
<evidence type="ECO:0000259" key="6">
    <source>
        <dbReference type="Pfam" id="PF01509"/>
    </source>
</evidence>
<dbReference type="STRING" id="1921510.BSL82_06830"/>
<comment type="similarity">
    <text evidence="2 5">Belongs to the pseudouridine synthase TruB family. Type 1 subfamily.</text>
</comment>
<dbReference type="KEGG" id="sphj:BSL82_06830"/>
<dbReference type="GO" id="GO:1990481">
    <property type="term" value="P:mRNA pseudouridine synthesis"/>
    <property type="evidence" value="ECO:0007669"/>
    <property type="project" value="TreeGrafter"/>
</dbReference>
<evidence type="ECO:0000256" key="2">
    <source>
        <dbReference type="ARBA" id="ARBA00005642"/>
    </source>
</evidence>
<organism evidence="8 9">
    <name type="scientific">Tardibacter chloracetimidivorans</name>
    <dbReference type="NCBI Taxonomy" id="1921510"/>
    <lineage>
        <taxon>Bacteria</taxon>
        <taxon>Pseudomonadati</taxon>
        <taxon>Pseudomonadota</taxon>
        <taxon>Alphaproteobacteria</taxon>
        <taxon>Sphingomonadales</taxon>
        <taxon>Sphingomonadaceae</taxon>
        <taxon>Tardibacter</taxon>
    </lineage>
</organism>
<gene>
    <name evidence="5" type="primary">truB</name>
    <name evidence="8" type="ORF">BSL82_06830</name>
</gene>
<accession>A0A1L3ZTT8</accession>
<dbReference type="RefSeq" id="WP_072596608.1">
    <property type="nucleotide sequence ID" value="NZ_CP018221.1"/>
</dbReference>
<reference evidence="9" key="1">
    <citation type="submission" date="2016-11" db="EMBL/GenBank/DDBJ databases">
        <title>Complete Genome Sequence of alachlor-degrading Sphingomonas sp. strain JJ-A5.</title>
        <authorList>
            <person name="Lee H."/>
            <person name="Ka J.-O."/>
        </authorList>
    </citation>
    <scope>NUCLEOTIDE SEQUENCE [LARGE SCALE GENOMIC DNA]</scope>
    <source>
        <strain evidence="9">JJ-A5</strain>
    </source>
</reference>
<feature type="domain" description="tRNA pseudouridylate synthase B C-terminal" evidence="7">
    <location>
        <begin position="179"/>
        <end position="235"/>
    </location>
</feature>
<dbReference type="EMBL" id="CP018221">
    <property type="protein sequence ID" value="API59056.1"/>
    <property type="molecule type" value="Genomic_DNA"/>
</dbReference>
<feature type="active site" description="Nucleophile" evidence="5">
    <location>
        <position position="43"/>
    </location>
</feature>
<evidence type="ECO:0000256" key="4">
    <source>
        <dbReference type="ARBA" id="ARBA00023235"/>
    </source>
</evidence>
<dbReference type="OrthoDB" id="9802309at2"/>
<dbReference type="GO" id="GO:0031119">
    <property type="term" value="P:tRNA pseudouridine synthesis"/>
    <property type="evidence" value="ECO:0007669"/>
    <property type="project" value="UniProtKB-UniRule"/>
</dbReference>
<dbReference type="PANTHER" id="PTHR13767">
    <property type="entry name" value="TRNA-PSEUDOURIDINE SYNTHASE"/>
    <property type="match status" value="1"/>
</dbReference>
<dbReference type="InterPro" id="IPR002501">
    <property type="entry name" value="PsdUridine_synth_N"/>
</dbReference>
<dbReference type="EC" id="5.4.99.25" evidence="5"/>